<keyword evidence="3" id="KW-1185">Reference proteome</keyword>
<reference evidence="2 3" key="3">
    <citation type="journal article" date="2010" name="BMC Genomics">
        <title>Transcriptome sequencing and comparative analysis of cucumber flowers with different sex types.</title>
        <authorList>
            <person name="Guo S."/>
            <person name="Zheng Y."/>
            <person name="Joung J.G."/>
            <person name="Liu S."/>
            <person name="Zhang Z."/>
            <person name="Crasta O.R."/>
            <person name="Sobral B.W."/>
            <person name="Xu Y."/>
            <person name="Huang S."/>
            <person name="Fei Z."/>
        </authorList>
    </citation>
    <scope>NUCLEOTIDE SEQUENCE [LARGE SCALE GENOMIC DNA]</scope>
    <source>
        <strain evidence="3">cv. 9930</strain>
    </source>
</reference>
<organism evidence="2 3">
    <name type="scientific">Cucumis sativus</name>
    <name type="common">Cucumber</name>
    <dbReference type="NCBI Taxonomy" id="3659"/>
    <lineage>
        <taxon>Eukaryota</taxon>
        <taxon>Viridiplantae</taxon>
        <taxon>Streptophyta</taxon>
        <taxon>Embryophyta</taxon>
        <taxon>Tracheophyta</taxon>
        <taxon>Spermatophyta</taxon>
        <taxon>Magnoliopsida</taxon>
        <taxon>eudicotyledons</taxon>
        <taxon>Gunneridae</taxon>
        <taxon>Pentapetalae</taxon>
        <taxon>rosids</taxon>
        <taxon>fabids</taxon>
        <taxon>Cucurbitales</taxon>
        <taxon>Cucurbitaceae</taxon>
        <taxon>Benincaseae</taxon>
        <taxon>Cucumis</taxon>
    </lineage>
</organism>
<keyword evidence="1" id="KW-1133">Transmembrane helix</keyword>
<keyword evidence="1" id="KW-0472">Membrane</keyword>
<sequence>MLICTCGCKTRLSCFEDTLISREIAVAVYQKFECHQGRECLAKELVGYIYILPILCSSYGSSYPLHFMIIWGWNSFIIISITIVLFFPFFVF</sequence>
<accession>A0A0A0LCQ6</accession>
<reference evidence="2 3" key="2">
    <citation type="journal article" date="2009" name="PLoS ONE">
        <title>An integrated genetic and cytogenetic map of the cucumber genome.</title>
        <authorList>
            <person name="Ren Y."/>
            <person name="Zhang Z."/>
            <person name="Liu J."/>
            <person name="Staub J.E."/>
            <person name="Han Y."/>
            <person name="Cheng Z."/>
            <person name="Li X."/>
            <person name="Lu J."/>
            <person name="Miao H."/>
            <person name="Kang H."/>
            <person name="Xie B."/>
            <person name="Gu X."/>
            <person name="Wang X."/>
            <person name="Du Y."/>
            <person name="Jin W."/>
            <person name="Huang S."/>
        </authorList>
    </citation>
    <scope>NUCLEOTIDE SEQUENCE [LARGE SCALE GENOMIC DNA]</scope>
    <source>
        <strain evidence="3">cv. 9930</strain>
    </source>
</reference>
<dbReference type="AlphaFoldDB" id="A0A0A0LCQ6"/>
<dbReference type="EMBL" id="CM002924">
    <property type="protein sequence ID" value="KGN58734.1"/>
    <property type="molecule type" value="Genomic_DNA"/>
</dbReference>
<evidence type="ECO:0000313" key="3">
    <source>
        <dbReference type="Proteomes" id="UP000029981"/>
    </source>
</evidence>
<protein>
    <submittedName>
        <fullName evidence="2">Uncharacterized protein</fullName>
    </submittedName>
</protein>
<dbReference type="Gramene" id="KGN58734">
    <property type="protein sequence ID" value="KGN58734"/>
    <property type="gene ID" value="Csa_3G730965"/>
</dbReference>
<gene>
    <name evidence="2" type="ORF">Csa_3G730965</name>
</gene>
<evidence type="ECO:0000313" key="2">
    <source>
        <dbReference type="EMBL" id="KGN58734.1"/>
    </source>
</evidence>
<name>A0A0A0LCQ6_CUCSA</name>
<feature type="transmembrane region" description="Helical" evidence="1">
    <location>
        <begin position="68"/>
        <end position="91"/>
    </location>
</feature>
<reference evidence="2 3" key="1">
    <citation type="journal article" date="2009" name="Nat. Genet.">
        <title>The genome of the cucumber, Cucumis sativus L.</title>
        <authorList>
            <person name="Huang S."/>
            <person name="Li R."/>
            <person name="Zhang Z."/>
            <person name="Li L."/>
            <person name="Gu X."/>
            <person name="Fan W."/>
            <person name="Lucas W.J."/>
            <person name="Wang X."/>
            <person name="Xie B."/>
            <person name="Ni P."/>
            <person name="Ren Y."/>
            <person name="Zhu H."/>
            <person name="Li J."/>
            <person name="Lin K."/>
            <person name="Jin W."/>
            <person name="Fei Z."/>
            <person name="Li G."/>
            <person name="Staub J."/>
            <person name="Kilian A."/>
            <person name="van der Vossen E.A."/>
            <person name="Wu Y."/>
            <person name="Guo J."/>
            <person name="He J."/>
            <person name="Jia Z."/>
            <person name="Ren Y."/>
            <person name="Tian G."/>
            <person name="Lu Y."/>
            <person name="Ruan J."/>
            <person name="Qian W."/>
            <person name="Wang M."/>
            <person name="Huang Q."/>
            <person name="Li B."/>
            <person name="Xuan Z."/>
            <person name="Cao J."/>
            <person name="Asan"/>
            <person name="Wu Z."/>
            <person name="Zhang J."/>
            <person name="Cai Q."/>
            <person name="Bai Y."/>
            <person name="Zhao B."/>
            <person name="Han Y."/>
            <person name="Li Y."/>
            <person name="Li X."/>
            <person name="Wang S."/>
            <person name="Shi Q."/>
            <person name="Liu S."/>
            <person name="Cho W.K."/>
            <person name="Kim J.Y."/>
            <person name="Xu Y."/>
            <person name="Heller-Uszynska K."/>
            <person name="Miao H."/>
            <person name="Cheng Z."/>
            <person name="Zhang S."/>
            <person name="Wu J."/>
            <person name="Yang Y."/>
            <person name="Kang H."/>
            <person name="Li M."/>
            <person name="Liang H."/>
            <person name="Ren X."/>
            <person name="Shi Z."/>
            <person name="Wen M."/>
            <person name="Jian M."/>
            <person name="Yang H."/>
            <person name="Zhang G."/>
            <person name="Yang Z."/>
            <person name="Chen R."/>
            <person name="Liu S."/>
            <person name="Li J."/>
            <person name="Ma L."/>
            <person name="Liu H."/>
            <person name="Zhou Y."/>
            <person name="Zhao J."/>
            <person name="Fang X."/>
            <person name="Li G."/>
            <person name="Fang L."/>
            <person name="Li Y."/>
            <person name="Liu D."/>
            <person name="Zheng H."/>
            <person name="Zhang Y."/>
            <person name="Qin N."/>
            <person name="Li Z."/>
            <person name="Yang G."/>
            <person name="Yang S."/>
            <person name="Bolund L."/>
            <person name="Kristiansen K."/>
            <person name="Zheng H."/>
            <person name="Li S."/>
            <person name="Zhang X."/>
            <person name="Yang H."/>
            <person name="Wang J."/>
            <person name="Sun R."/>
            <person name="Zhang B."/>
            <person name="Jiang S."/>
            <person name="Wang J."/>
            <person name="Du Y."/>
            <person name="Li S."/>
        </authorList>
    </citation>
    <scope>NUCLEOTIDE SEQUENCE [LARGE SCALE GENOMIC DNA]</scope>
    <source>
        <strain evidence="3">cv. 9930</strain>
    </source>
</reference>
<proteinExistence type="predicted"/>
<evidence type="ECO:0000256" key="1">
    <source>
        <dbReference type="SAM" id="Phobius"/>
    </source>
</evidence>
<feature type="transmembrane region" description="Helical" evidence="1">
    <location>
        <begin position="45"/>
        <end position="62"/>
    </location>
</feature>
<dbReference type="Proteomes" id="UP000029981">
    <property type="component" value="Chromosome 3"/>
</dbReference>
<keyword evidence="1" id="KW-0812">Transmembrane</keyword>
<reference evidence="2 3" key="4">
    <citation type="journal article" date="2011" name="BMC Genomics">
        <title>RNA-Seq improves annotation of protein-coding genes in the cucumber genome.</title>
        <authorList>
            <person name="Li Z."/>
            <person name="Zhang Z."/>
            <person name="Yan P."/>
            <person name="Huang S."/>
            <person name="Fei Z."/>
            <person name="Lin K."/>
        </authorList>
    </citation>
    <scope>NUCLEOTIDE SEQUENCE [LARGE SCALE GENOMIC DNA]</scope>
    <source>
        <strain evidence="3">cv. 9930</strain>
    </source>
</reference>